<dbReference type="OrthoDB" id="2593732at2759"/>
<keyword evidence="4" id="KW-0238">DNA-binding</keyword>
<accession>A0A0D1YHL9</accession>
<name>A0A0D1YHL9_9EURO</name>
<dbReference type="GO" id="GO:0008270">
    <property type="term" value="F:zinc ion binding"/>
    <property type="evidence" value="ECO:0007669"/>
    <property type="project" value="InterPro"/>
</dbReference>
<dbReference type="InterPro" id="IPR052360">
    <property type="entry name" value="Transcr_Regulatory_Proteins"/>
</dbReference>
<evidence type="ECO:0000256" key="6">
    <source>
        <dbReference type="ARBA" id="ARBA00023242"/>
    </source>
</evidence>
<gene>
    <name evidence="8" type="ORF">PV11_04476</name>
</gene>
<dbReference type="STRING" id="1016849.A0A0D1YHL9"/>
<dbReference type="SUPFAM" id="SSF57701">
    <property type="entry name" value="Zn2/Cys6 DNA-binding domain"/>
    <property type="match status" value="1"/>
</dbReference>
<protein>
    <recommendedName>
        <fullName evidence="7">Zn(2)-C6 fungal-type domain-containing protein</fullName>
    </recommendedName>
</protein>
<evidence type="ECO:0000259" key="7">
    <source>
        <dbReference type="PROSITE" id="PS50048"/>
    </source>
</evidence>
<keyword evidence="3" id="KW-0805">Transcription regulation</keyword>
<keyword evidence="2" id="KW-0862">Zinc</keyword>
<dbReference type="HOGENOM" id="CLU_011409_2_2_1"/>
<dbReference type="Gene3D" id="4.10.240.10">
    <property type="entry name" value="Zn(2)-C6 fungal-type DNA-binding domain"/>
    <property type="match status" value="1"/>
</dbReference>
<dbReference type="Pfam" id="PF00172">
    <property type="entry name" value="Zn_clus"/>
    <property type="match status" value="1"/>
</dbReference>
<dbReference type="SMART" id="SM00066">
    <property type="entry name" value="GAL4"/>
    <property type="match status" value="1"/>
</dbReference>
<dbReference type="InterPro" id="IPR001138">
    <property type="entry name" value="Zn2Cys6_DnaBD"/>
</dbReference>
<organism evidence="8 9">
    <name type="scientific">Exophiala sideris</name>
    <dbReference type="NCBI Taxonomy" id="1016849"/>
    <lineage>
        <taxon>Eukaryota</taxon>
        <taxon>Fungi</taxon>
        <taxon>Dikarya</taxon>
        <taxon>Ascomycota</taxon>
        <taxon>Pezizomycotina</taxon>
        <taxon>Eurotiomycetes</taxon>
        <taxon>Chaetothyriomycetidae</taxon>
        <taxon>Chaetothyriales</taxon>
        <taxon>Herpotrichiellaceae</taxon>
        <taxon>Exophiala</taxon>
    </lineage>
</organism>
<dbReference type="InterPro" id="IPR021858">
    <property type="entry name" value="Fun_TF"/>
</dbReference>
<keyword evidence="1" id="KW-0479">Metal-binding</keyword>
<keyword evidence="5" id="KW-0804">Transcription</keyword>
<dbReference type="PROSITE" id="PS50048">
    <property type="entry name" value="ZN2_CY6_FUNGAL_2"/>
    <property type="match status" value="1"/>
</dbReference>
<evidence type="ECO:0000256" key="5">
    <source>
        <dbReference type="ARBA" id="ARBA00023163"/>
    </source>
</evidence>
<dbReference type="GO" id="GO:0003677">
    <property type="term" value="F:DNA binding"/>
    <property type="evidence" value="ECO:0007669"/>
    <property type="project" value="UniProtKB-KW"/>
</dbReference>
<feature type="domain" description="Zn(2)-C6 fungal-type" evidence="7">
    <location>
        <begin position="24"/>
        <end position="52"/>
    </location>
</feature>
<dbReference type="AlphaFoldDB" id="A0A0D1YHL9"/>
<dbReference type="PANTHER" id="PTHR36206:SF12">
    <property type="entry name" value="ASPERCRYPTIN BIOSYNTHESIS CLUSTER-SPECIFIC TRANSCRIPTION REGULATOR ATNN-RELATED"/>
    <property type="match status" value="1"/>
</dbReference>
<dbReference type="Proteomes" id="UP000053599">
    <property type="component" value="Unassembled WGS sequence"/>
</dbReference>
<evidence type="ECO:0000256" key="2">
    <source>
        <dbReference type="ARBA" id="ARBA00022833"/>
    </source>
</evidence>
<reference evidence="8 9" key="1">
    <citation type="submission" date="2015-01" db="EMBL/GenBank/DDBJ databases">
        <title>The Genome Sequence of Exophiala sideris CBS121828.</title>
        <authorList>
            <consortium name="The Broad Institute Genomics Platform"/>
            <person name="Cuomo C."/>
            <person name="de Hoog S."/>
            <person name="Gorbushina A."/>
            <person name="Stielow B."/>
            <person name="Teixiera M."/>
            <person name="Abouelleil A."/>
            <person name="Chapman S.B."/>
            <person name="Priest M."/>
            <person name="Young S.K."/>
            <person name="Wortman J."/>
            <person name="Nusbaum C."/>
            <person name="Birren B."/>
        </authorList>
    </citation>
    <scope>NUCLEOTIDE SEQUENCE [LARGE SCALE GENOMIC DNA]</scope>
    <source>
        <strain evidence="8 9">CBS 121828</strain>
    </source>
</reference>
<proteinExistence type="predicted"/>
<dbReference type="PROSITE" id="PS00463">
    <property type="entry name" value="ZN2_CY6_FUNGAL_1"/>
    <property type="match status" value="1"/>
</dbReference>
<sequence>MTQLGGKAHGKPRQKAWKPKVKTGCVTCRTRRIKCDEAKPTCARCTSSARKCGGYTDDQNQHDTGLSWQDHSWQHSWTPLAVEADHPRTSRESQKILAYPQLLVFDSKVEGQAFDFFRSYSVPDLTGLFRVDEDFWHVSVLRMSMTQPAVRYAVTGLGALHQVFSHGYQTVVPDDTSDAQVQFALRQCNRAIKALSANAACQNEPIYQVSMLMTCILFTCYSTLQGNQTQSLMHFRNGLKLLESLERSAKTTGTSATLYDELMKSFVSALSTLENQARTLICDESLPPLATRIRAQEATRGNDGLNFDSLVDARSFFDSLLCDMQCFVQECDTGAEWALVGARPRRSTTDGYRFLVDRSAKGKSAMDNFLARQDPLNDRDQKTVLVLRLHHCLLDMYLAIFRLSPEYGDLVWDCFESSFATIISLSRQILGCTDKDLYKAISNTVKRRMADNSDSANNSPEDYNIRETGAILPSKGEQPRPVFAFSQGVVGPLYIVAMQCRSPRLRREALALLLRYPRREGLWDSFSGGRVAFEVMSLEEDMAQKWHAPQDGFFQVQSAHDIPAQCRIRDVELVHIAPRLARVRFRTTEEGLRKERGRFEKWMAW</sequence>
<evidence type="ECO:0000256" key="1">
    <source>
        <dbReference type="ARBA" id="ARBA00022723"/>
    </source>
</evidence>
<evidence type="ECO:0000256" key="4">
    <source>
        <dbReference type="ARBA" id="ARBA00023125"/>
    </source>
</evidence>
<dbReference type="GO" id="GO:0000981">
    <property type="term" value="F:DNA-binding transcription factor activity, RNA polymerase II-specific"/>
    <property type="evidence" value="ECO:0007669"/>
    <property type="project" value="InterPro"/>
</dbReference>
<keyword evidence="6" id="KW-0539">Nucleus</keyword>
<evidence type="ECO:0000313" key="8">
    <source>
        <dbReference type="EMBL" id="KIV82357.1"/>
    </source>
</evidence>
<dbReference type="InterPro" id="IPR036864">
    <property type="entry name" value="Zn2-C6_fun-type_DNA-bd_sf"/>
</dbReference>
<evidence type="ECO:0000256" key="3">
    <source>
        <dbReference type="ARBA" id="ARBA00023015"/>
    </source>
</evidence>
<evidence type="ECO:0000313" key="9">
    <source>
        <dbReference type="Proteomes" id="UP000053599"/>
    </source>
</evidence>
<dbReference type="EMBL" id="KN846952">
    <property type="protein sequence ID" value="KIV82357.1"/>
    <property type="molecule type" value="Genomic_DNA"/>
</dbReference>
<dbReference type="Pfam" id="PF11951">
    <property type="entry name" value="Fungal_trans_2"/>
    <property type="match status" value="1"/>
</dbReference>
<dbReference type="CDD" id="cd00067">
    <property type="entry name" value="GAL4"/>
    <property type="match status" value="1"/>
</dbReference>
<dbReference type="PANTHER" id="PTHR36206">
    <property type="entry name" value="ASPERCRYPTIN BIOSYNTHESIS CLUSTER-SPECIFIC TRANSCRIPTION REGULATOR ATNN-RELATED"/>
    <property type="match status" value="1"/>
</dbReference>